<dbReference type="EMBL" id="CM037619">
    <property type="protein sequence ID" value="KAH8008443.1"/>
    <property type="molecule type" value="Genomic_DNA"/>
</dbReference>
<keyword evidence="2" id="KW-1185">Reference proteome</keyword>
<accession>A0ACB8FS88</accession>
<name>A0ACB8FS88_9SAUR</name>
<reference evidence="1" key="1">
    <citation type="submission" date="2021-08" db="EMBL/GenBank/DDBJ databases">
        <title>The first chromosome-level gecko genome reveals the dynamic sex chromosomes of Neotropical dwarf geckos (Sphaerodactylidae: Sphaerodactylus).</title>
        <authorList>
            <person name="Pinto B.J."/>
            <person name="Keating S.E."/>
            <person name="Gamble T."/>
        </authorList>
    </citation>
    <scope>NUCLEOTIDE SEQUENCE</scope>
    <source>
        <strain evidence="1">TG3544</strain>
    </source>
</reference>
<evidence type="ECO:0000313" key="2">
    <source>
        <dbReference type="Proteomes" id="UP000827872"/>
    </source>
</evidence>
<sequence>MALPCDVATLVKQFLRDLPEPLVPAELQGPLCKVQQRPEEDRGALSILLTCLLPGTSAGTLRYFFSFLQDVAARCAQNKMDLSNLAVVFTPNLFPSELCCKLDGEAEERLQTQAAVVKLLIAHALEIGTVPHSLVGKVETAFLDTEHKTSSPPSPGDKGGKEKEGWQRRSRRRSMGDIVTEALSKFKTGRALRAAPCPETKEGACPGVESLNNKTTLRTSFNSKRKASDDAVGNPELSTKKRRSTVESECSDSSKTEEWPVDVGFTPGPASPAFVFSDGTLNPVSEIKRCSGSPRIRTRKVQRRKSSCRKHPQRKHSVRTATCHSPTRFEHKDAGRKPLRVFSRSSKDPCPLSPSIKATEEANGWFLAKKMVTDVPDSPNSQQPWTHLPSHKPKDTKEASLSPSSHEDSPWAAEAARDTAEKCKTHIGSSPSLDGVSCRPQEPALNGGSLVKGEGLLGAPTEAALLPDERRVLRRSLSWPEELFARGAAKRGETDSSPDEAAICPGNCFSPADPGHPDADVVVATGARQVSIPVVCVTPADSYGAACSEDKPLDIPDTLPSSQLVLPEDHSTRDDGVHCFSKAPQSSLKRFALGFQRLLSQPNEGPDVARPKRKGGRRFGRSISHESGLPLGAGEKTGCVVKTSPPPKSPLQAFKTYGRQIFIAHKSWAVAFAGLRAKKESASQRPQETERLETHS</sequence>
<evidence type="ECO:0000313" key="1">
    <source>
        <dbReference type="EMBL" id="KAH8008443.1"/>
    </source>
</evidence>
<protein>
    <submittedName>
        <fullName evidence="1">Uncharacterized protein</fullName>
    </submittedName>
</protein>
<dbReference type="Proteomes" id="UP000827872">
    <property type="component" value="Linkage Group LG06"/>
</dbReference>
<gene>
    <name evidence="1" type="ORF">K3G42_029625</name>
</gene>
<comment type="caution">
    <text evidence="1">The sequence shown here is derived from an EMBL/GenBank/DDBJ whole genome shotgun (WGS) entry which is preliminary data.</text>
</comment>
<organism evidence="1 2">
    <name type="scientific">Sphaerodactylus townsendi</name>
    <dbReference type="NCBI Taxonomy" id="933632"/>
    <lineage>
        <taxon>Eukaryota</taxon>
        <taxon>Metazoa</taxon>
        <taxon>Chordata</taxon>
        <taxon>Craniata</taxon>
        <taxon>Vertebrata</taxon>
        <taxon>Euteleostomi</taxon>
        <taxon>Lepidosauria</taxon>
        <taxon>Squamata</taxon>
        <taxon>Bifurcata</taxon>
        <taxon>Gekkota</taxon>
        <taxon>Sphaerodactylidae</taxon>
        <taxon>Sphaerodactylus</taxon>
    </lineage>
</organism>
<proteinExistence type="predicted"/>